<keyword evidence="1" id="KW-0805">Transcription regulation</keyword>
<dbReference type="PROSITE" id="PS00622">
    <property type="entry name" value="HTH_LUXR_1"/>
    <property type="match status" value="1"/>
</dbReference>
<evidence type="ECO:0000256" key="1">
    <source>
        <dbReference type="ARBA" id="ARBA00023015"/>
    </source>
</evidence>
<dbReference type="InterPro" id="IPR000792">
    <property type="entry name" value="Tscrpt_reg_LuxR_C"/>
</dbReference>
<comment type="caution">
    <text evidence="7">The sequence shown here is derived from an EMBL/GenBank/DDBJ whole genome shotgun (WGS) entry which is preliminary data.</text>
</comment>
<dbReference type="Proteomes" id="UP000561459">
    <property type="component" value="Unassembled WGS sequence"/>
</dbReference>
<dbReference type="Gene3D" id="3.40.50.2300">
    <property type="match status" value="1"/>
</dbReference>
<evidence type="ECO:0000259" key="5">
    <source>
        <dbReference type="PROSITE" id="PS50043"/>
    </source>
</evidence>
<dbReference type="SMART" id="SM00448">
    <property type="entry name" value="REC"/>
    <property type="match status" value="1"/>
</dbReference>
<keyword evidence="8" id="KW-1185">Reference proteome</keyword>
<dbReference type="PRINTS" id="PR00038">
    <property type="entry name" value="HTHLUXR"/>
</dbReference>
<dbReference type="RefSeq" id="WP_183618823.1">
    <property type="nucleotide sequence ID" value="NZ_JACIDY010000014.1"/>
</dbReference>
<dbReference type="SMART" id="SM00421">
    <property type="entry name" value="HTH_LUXR"/>
    <property type="match status" value="1"/>
</dbReference>
<feature type="domain" description="HTH luxR-type" evidence="5">
    <location>
        <begin position="133"/>
        <end position="198"/>
    </location>
</feature>
<dbReference type="EMBL" id="JACIDY010000014">
    <property type="protein sequence ID" value="MBB3941682.1"/>
    <property type="molecule type" value="Genomic_DNA"/>
</dbReference>
<dbReference type="AlphaFoldDB" id="A0A7W6CB28"/>
<feature type="modified residue" description="4-aspartylphosphate" evidence="4">
    <location>
        <position position="58"/>
    </location>
</feature>
<dbReference type="InterPro" id="IPR036388">
    <property type="entry name" value="WH-like_DNA-bd_sf"/>
</dbReference>
<dbReference type="SUPFAM" id="SSF52172">
    <property type="entry name" value="CheY-like"/>
    <property type="match status" value="1"/>
</dbReference>
<dbReference type="InterPro" id="IPR016032">
    <property type="entry name" value="Sig_transdc_resp-reg_C-effctor"/>
</dbReference>
<accession>A0A7W6CB28</accession>
<dbReference type="GO" id="GO:0006355">
    <property type="term" value="P:regulation of DNA-templated transcription"/>
    <property type="evidence" value="ECO:0007669"/>
    <property type="project" value="InterPro"/>
</dbReference>
<feature type="domain" description="Response regulatory" evidence="6">
    <location>
        <begin position="9"/>
        <end position="124"/>
    </location>
</feature>
<protein>
    <submittedName>
        <fullName evidence="7">FixJ family two-component response regulator</fullName>
    </submittedName>
</protein>
<dbReference type="PANTHER" id="PTHR44688:SF16">
    <property type="entry name" value="DNA-BINDING TRANSCRIPTIONAL ACTIVATOR DEVR_DOSR"/>
    <property type="match status" value="1"/>
</dbReference>
<dbReference type="InterPro" id="IPR011006">
    <property type="entry name" value="CheY-like_superfamily"/>
</dbReference>
<evidence type="ECO:0000256" key="3">
    <source>
        <dbReference type="ARBA" id="ARBA00023163"/>
    </source>
</evidence>
<evidence type="ECO:0000256" key="2">
    <source>
        <dbReference type="ARBA" id="ARBA00023125"/>
    </source>
</evidence>
<evidence type="ECO:0000256" key="4">
    <source>
        <dbReference type="PROSITE-ProRule" id="PRU00169"/>
    </source>
</evidence>
<organism evidence="7 8">
    <name type="scientific">Novosphingobium fluoreni</name>
    <dbReference type="NCBI Taxonomy" id="1391222"/>
    <lineage>
        <taxon>Bacteria</taxon>
        <taxon>Pseudomonadati</taxon>
        <taxon>Pseudomonadota</taxon>
        <taxon>Alphaproteobacteria</taxon>
        <taxon>Sphingomonadales</taxon>
        <taxon>Sphingomonadaceae</taxon>
        <taxon>Novosphingobium</taxon>
    </lineage>
</organism>
<dbReference type="SUPFAM" id="SSF46894">
    <property type="entry name" value="C-terminal effector domain of the bipartite response regulators"/>
    <property type="match status" value="1"/>
</dbReference>
<keyword evidence="4" id="KW-0597">Phosphoprotein</keyword>
<keyword evidence="2" id="KW-0238">DNA-binding</keyword>
<dbReference type="CDD" id="cd06170">
    <property type="entry name" value="LuxR_C_like"/>
    <property type="match status" value="1"/>
</dbReference>
<keyword evidence="3" id="KW-0804">Transcription</keyword>
<name>A0A7W6CB28_9SPHN</name>
<dbReference type="PROSITE" id="PS50043">
    <property type="entry name" value="HTH_LUXR_2"/>
    <property type="match status" value="1"/>
</dbReference>
<reference evidence="7 8" key="1">
    <citation type="submission" date="2020-08" db="EMBL/GenBank/DDBJ databases">
        <title>Genomic Encyclopedia of Type Strains, Phase IV (KMG-IV): sequencing the most valuable type-strain genomes for metagenomic binning, comparative biology and taxonomic classification.</title>
        <authorList>
            <person name="Goeker M."/>
        </authorList>
    </citation>
    <scope>NUCLEOTIDE SEQUENCE [LARGE SCALE GENOMIC DNA]</scope>
    <source>
        <strain evidence="7 8">DSM 27568</strain>
    </source>
</reference>
<dbReference type="GO" id="GO:0003677">
    <property type="term" value="F:DNA binding"/>
    <property type="evidence" value="ECO:0007669"/>
    <property type="project" value="UniProtKB-KW"/>
</dbReference>
<dbReference type="Gene3D" id="1.10.10.10">
    <property type="entry name" value="Winged helix-like DNA-binding domain superfamily/Winged helix DNA-binding domain"/>
    <property type="match status" value="1"/>
</dbReference>
<evidence type="ECO:0000313" key="8">
    <source>
        <dbReference type="Proteomes" id="UP000561459"/>
    </source>
</evidence>
<dbReference type="InterPro" id="IPR001789">
    <property type="entry name" value="Sig_transdc_resp-reg_receiver"/>
</dbReference>
<dbReference type="GO" id="GO:0000160">
    <property type="term" value="P:phosphorelay signal transduction system"/>
    <property type="evidence" value="ECO:0007669"/>
    <property type="project" value="InterPro"/>
</dbReference>
<dbReference type="PANTHER" id="PTHR44688">
    <property type="entry name" value="DNA-BINDING TRANSCRIPTIONAL ACTIVATOR DEVR_DOSR"/>
    <property type="match status" value="1"/>
</dbReference>
<dbReference type="Pfam" id="PF00072">
    <property type="entry name" value="Response_reg"/>
    <property type="match status" value="1"/>
</dbReference>
<dbReference type="PROSITE" id="PS50110">
    <property type="entry name" value="RESPONSE_REGULATORY"/>
    <property type="match status" value="1"/>
</dbReference>
<proteinExistence type="predicted"/>
<dbReference type="Pfam" id="PF00196">
    <property type="entry name" value="GerE"/>
    <property type="match status" value="1"/>
</dbReference>
<gene>
    <name evidence="7" type="ORF">GGR39_003363</name>
</gene>
<evidence type="ECO:0000259" key="6">
    <source>
        <dbReference type="PROSITE" id="PS50110"/>
    </source>
</evidence>
<evidence type="ECO:0000313" key="7">
    <source>
        <dbReference type="EMBL" id="MBB3941682.1"/>
    </source>
</evidence>
<sequence length="198" mass="21611">MTQSSPIATVAVLDDDADLAQSIARLLIRHGHHTAAFCAPELLLAAHTASPFACIVSDIQMGEIDGFSFAEDLRRHDPGVAFVFMTAWPTTAHAVDAVRRHGGLDYLEKPIAEPRLAAAVLEGLAWSLRERRIQAVSASFTRREREVYELLVLGHSNKEIADRLAISIRTVEDHRAAIVTKTRTNGLAQLVALSRGEA</sequence>